<feature type="region of interest" description="Disordered" evidence="4">
    <location>
        <begin position="1"/>
        <end position="63"/>
    </location>
</feature>
<evidence type="ECO:0000313" key="7">
    <source>
        <dbReference type="RefSeq" id="XP_060669819.1"/>
    </source>
</evidence>
<dbReference type="Pfam" id="PF09331">
    <property type="entry name" value="DUF1985"/>
    <property type="match status" value="1"/>
</dbReference>
<keyword evidence="3" id="KW-0378">Hydrolase</keyword>
<reference evidence="6 7" key="1">
    <citation type="submission" date="2025-05" db="UniProtKB">
        <authorList>
            <consortium name="RefSeq"/>
        </authorList>
    </citation>
    <scope>IDENTIFICATION</scope>
    <source>
        <tissue evidence="7 8">Seedling</tissue>
    </source>
</reference>
<dbReference type="Pfam" id="PF02902">
    <property type="entry name" value="Peptidase_C48"/>
    <property type="match status" value="1"/>
</dbReference>
<feature type="domain" description="Ubiquitin-like protease family profile" evidence="5">
    <location>
        <begin position="608"/>
        <end position="805"/>
    </location>
</feature>
<protein>
    <submittedName>
        <fullName evidence="7 8">Uncharacterized protein LOC107434762 isoform X1</fullName>
    </submittedName>
</protein>
<dbReference type="InterPro" id="IPR003653">
    <property type="entry name" value="Peptidase_C48_C"/>
</dbReference>
<dbReference type="GeneID" id="107434762"/>
<evidence type="ECO:0000256" key="1">
    <source>
        <dbReference type="ARBA" id="ARBA00005234"/>
    </source>
</evidence>
<dbReference type="InterPro" id="IPR038765">
    <property type="entry name" value="Papain-like_cys_pep_sf"/>
</dbReference>
<dbReference type="PROSITE" id="PS50600">
    <property type="entry name" value="ULP_PROTEASE"/>
    <property type="match status" value="1"/>
</dbReference>
<accession>A0ABM3ZZB3</accession>
<dbReference type="RefSeq" id="XP_060669819.1">
    <property type="nucleotide sequence ID" value="XM_060813836.1"/>
</dbReference>
<evidence type="ECO:0000313" key="8">
    <source>
        <dbReference type="RefSeq" id="XP_060669820.1"/>
    </source>
</evidence>
<dbReference type="PANTHER" id="PTHR48449">
    <property type="entry name" value="DUF1985 DOMAIN-CONTAINING PROTEIN"/>
    <property type="match status" value="1"/>
</dbReference>
<sequence>MAPKRNLRAQPKKGGKKVESKRRGGSTLAPDCKCRRTTRQKSKAETESTKLPGHIPLSSPPSEMPIDAPKERIFQDADIFKVRAHSFGNPIEANKVITSVLTSEQLEKYRQTCFGHLLDMKNLRFSGQLVHHLLCRRVVSNNPEVLEFNFGGSGVRFTKWEFALISGLKFCRYPSMYDMQISKGKELLTRLLDDRTDLKLPELEQIFKGTHFVDDWDAVRIALLYFLVHGVLGMDPRVQINRKFIDLVADIEVFNSYPWGILSYNETINSFHNAFQHRGRAVKNKSQSYDLKGFPLAFQLWGFEAIPDFGNQFGERQETRCPRILRWHATSQPNHFAVHNWFTSNSNYVVHWRLDATDEEKTMDYWRTIAVNIHEVRYTAPPLVAPIATVGAKDASKAEEHSSGPPDANFRLACLEAKFDELKKEMASLRKMLSSVIDQQKHQAEHHMHSHSPSSSVRPSSPVAPSFGEQAEEFDAPIDGSNGRKEDDDCTTPFEPIIPGGPYVEDSGALVPYQPLHWGWDISASAGSPHHDQSDEIEVEDWTHNVCDTSRFGRVYHQSPHVISSYTDPCKKKVKFNLNRHIDASKERAFDEWFRVAPNEATVCTSYMMVGKKFFAELLTSTGWLTSDHIDTILYFIRKRRFENEKMFTHTCAILDVLFWSSIKGRYPIWGASRSTYLCDSTLCSYVRGKSPKPSVPWRRCDYVYIPINNGGAHWLAACVDLKARHIDLYDPNMGNKYVQNKELNNAECLTYMLPYLLRDGGYYEKNPDVPPTLEPFTMTMIKDAPRQDNGGDCGVYALKFIEYKSSEETLSFGPEDIRFFRKKYAVDLYFNKFSM</sequence>
<dbReference type="InterPro" id="IPR015410">
    <property type="entry name" value="DUF1985"/>
</dbReference>
<keyword evidence="6" id="KW-1185">Reference proteome</keyword>
<dbReference type="Gene3D" id="3.40.395.10">
    <property type="entry name" value="Adenoviral Proteinase, Chain A"/>
    <property type="match status" value="1"/>
</dbReference>
<dbReference type="Proteomes" id="UP001652623">
    <property type="component" value="Chromosome 1"/>
</dbReference>
<comment type="similarity">
    <text evidence="1">Belongs to the peptidase C48 family.</text>
</comment>
<evidence type="ECO:0000313" key="6">
    <source>
        <dbReference type="Proteomes" id="UP001652623"/>
    </source>
</evidence>
<evidence type="ECO:0000259" key="5">
    <source>
        <dbReference type="PROSITE" id="PS50600"/>
    </source>
</evidence>
<organism evidence="6 7">
    <name type="scientific">Ziziphus jujuba</name>
    <name type="common">Chinese jujube</name>
    <name type="synonym">Ziziphus sativa</name>
    <dbReference type="NCBI Taxonomy" id="326968"/>
    <lineage>
        <taxon>Eukaryota</taxon>
        <taxon>Viridiplantae</taxon>
        <taxon>Streptophyta</taxon>
        <taxon>Embryophyta</taxon>
        <taxon>Tracheophyta</taxon>
        <taxon>Spermatophyta</taxon>
        <taxon>Magnoliopsida</taxon>
        <taxon>eudicotyledons</taxon>
        <taxon>Gunneridae</taxon>
        <taxon>Pentapetalae</taxon>
        <taxon>rosids</taxon>
        <taxon>fabids</taxon>
        <taxon>Rosales</taxon>
        <taxon>Rhamnaceae</taxon>
        <taxon>Paliureae</taxon>
        <taxon>Ziziphus</taxon>
    </lineage>
</organism>
<gene>
    <name evidence="7 8" type="primary">LOC107434762</name>
</gene>
<feature type="compositionally biased region" description="Basic residues" evidence="4">
    <location>
        <begin position="1"/>
        <end position="15"/>
    </location>
</feature>
<dbReference type="RefSeq" id="XP_060669820.1">
    <property type="nucleotide sequence ID" value="XM_060813837.1"/>
</dbReference>
<feature type="compositionally biased region" description="Low complexity" evidence="4">
    <location>
        <begin position="451"/>
        <end position="466"/>
    </location>
</feature>
<evidence type="ECO:0000256" key="2">
    <source>
        <dbReference type="ARBA" id="ARBA00022670"/>
    </source>
</evidence>
<proteinExistence type="inferred from homology"/>
<keyword evidence="2" id="KW-0645">Protease</keyword>
<dbReference type="SUPFAM" id="SSF54001">
    <property type="entry name" value="Cysteine proteinases"/>
    <property type="match status" value="1"/>
</dbReference>
<evidence type="ECO:0000256" key="3">
    <source>
        <dbReference type="ARBA" id="ARBA00022801"/>
    </source>
</evidence>
<feature type="region of interest" description="Disordered" evidence="4">
    <location>
        <begin position="437"/>
        <end position="494"/>
    </location>
</feature>
<evidence type="ECO:0000256" key="4">
    <source>
        <dbReference type="SAM" id="MobiDB-lite"/>
    </source>
</evidence>
<name>A0ABM3ZZB3_ZIZJJ</name>
<dbReference type="PANTHER" id="PTHR48449:SF1">
    <property type="entry name" value="DUF1985 DOMAIN-CONTAINING PROTEIN"/>
    <property type="match status" value="1"/>
</dbReference>